<evidence type="ECO:0000256" key="6">
    <source>
        <dbReference type="SAM" id="MobiDB-lite"/>
    </source>
</evidence>
<feature type="domain" description="EGF-like" evidence="9">
    <location>
        <begin position="4780"/>
        <end position="4815"/>
    </location>
</feature>
<evidence type="ECO:0000256" key="3">
    <source>
        <dbReference type="ARBA" id="ARBA00022737"/>
    </source>
</evidence>
<dbReference type="InterPro" id="IPR031866">
    <property type="entry name" value="DUF4758"/>
</dbReference>
<evidence type="ECO:0000259" key="8">
    <source>
        <dbReference type="PROSITE" id="PS50024"/>
    </source>
</evidence>
<dbReference type="SMART" id="SM00179">
    <property type="entry name" value="EGF_CA"/>
    <property type="match status" value="1"/>
</dbReference>
<feature type="compositionally biased region" description="Polar residues" evidence="6">
    <location>
        <begin position="1478"/>
        <end position="1516"/>
    </location>
</feature>
<feature type="region of interest" description="Disordered" evidence="6">
    <location>
        <begin position="2197"/>
        <end position="2222"/>
    </location>
</feature>
<name>A0A4C1VU56_EUMVA</name>
<dbReference type="Pfam" id="PF07645">
    <property type="entry name" value="EGF_CA"/>
    <property type="match status" value="1"/>
</dbReference>
<feature type="compositionally biased region" description="Acidic residues" evidence="6">
    <location>
        <begin position="542"/>
        <end position="558"/>
    </location>
</feature>
<evidence type="ECO:0000313" key="11">
    <source>
        <dbReference type="Proteomes" id="UP000299102"/>
    </source>
</evidence>
<dbReference type="Pfam" id="PF15950">
    <property type="entry name" value="DUF4758"/>
    <property type="match status" value="3"/>
</dbReference>
<feature type="compositionally biased region" description="Low complexity" evidence="6">
    <location>
        <begin position="1754"/>
        <end position="1780"/>
    </location>
</feature>
<feature type="region of interest" description="Disordered" evidence="6">
    <location>
        <begin position="5021"/>
        <end position="5056"/>
    </location>
</feature>
<feature type="region of interest" description="Disordered" evidence="6">
    <location>
        <begin position="304"/>
        <end position="325"/>
    </location>
</feature>
<keyword evidence="11" id="KW-1185">Reference proteome</keyword>
<keyword evidence="7" id="KW-1133">Transmembrane helix</keyword>
<dbReference type="InterPro" id="IPR000082">
    <property type="entry name" value="SEA_dom"/>
</dbReference>
<dbReference type="PROSITE" id="PS01187">
    <property type="entry name" value="EGF_CA"/>
    <property type="match status" value="1"/>
</dbReference>
<feature type="region of interest" description="Disordered" evidence="6">
    <location>
        <begin position="3860"/>
        <end position="3879"/>
    </location>
</feature>
<sequence length="5162" mass="575727">MYQKSYKPKDTNINDKQSIEASRIKRDSVPENRVLLVNDQKRLDSNSRVGRYHSVKPLIGLLTSTARTFIQDGVTTEYATQILGTTLDNGRIYAQILTKSSLVLYNKPSEVDDITIVKPTRVHSAFDGQWNVKQDLGFIDPEKFALKNTDYVEPSSRPVVVQASKPVTDNVKYWNTPTSPDFQNDNNIIEEPIARRIQPVKEIPRYVQVEAYNYLDGPNIESEKKYEYDVKPSLLQNVNALHRQSKAYEPSIEPSSLDSIMKNNVLNDSNIVKVKPNYDLPTFTIKNEFSPIFYYIDNVESRSSVQQPTQQTKLPKKPFGQKSEPRHKTTFTYAGFADFTTVVGDTVIIFTPNTETSKPSEGQVDVFPSAKRVDKLASKITFLSADIPVATSTFKPYEENKESKFYGSGLEENSSEKAFYDDEKNLNRVVYEVDNKTPETVQIEHNTEFGFNLDVIQPSESIDISTESTRMTDDLGVIPIQDYNLKATEPLTSLSPSSTLIDIQKESVVTESAVSDYQNEDGDKTTDLTSFTEAQDFTTTESELEFTTDNDTEDEIDQNSEQTNAGEDSSNDQEVCTKGLQTLSTMTTAYKTLTYLTTYFIPLENTDTTTSVESNVVVESSSGYLTNLVCKSDIEISPTQTISMTTVSTIKSSLEEAEQMSDVEKDKVKSEEKTTETDTITITTSTEQVLSDNTSLEQELDVSVDQNDKLGETENTLEEIPEVLTEPSYTTTESHVKISVSEEQTNDITTEGSVHNEADIDSKENEIDVIYKTLYTTYTYFTTFFGDQTSSVDSHKSVVTNIISSTIDLSKVDPSLLDAFDDDFIAPTNVGIGRPTESIAINSIIDLVKNKDIIESVEFDENYSSQTPTPSLSDDLAATIKPDTVKTYFTTYTFFTTIYVGSDANVCSRSEVYTNYVGPEELKPTKSIPLTVENTKHQFDFRNCKQIKKIDDIATRIEESQQENTSATITETSPQPTPVEVDMLFSIESNPLEESSFVTDVKSSYSKGDRRYLESNNILDDQISSESNIDEIVPSPTLLLQTSYTTFTYFTTMYIGKDSSKVKSRLETITNVVTETINPKKEVEVEESNLPITYFTTFTYWTTLYKDKSTTITSREEIVSNVVTPSVQVIPTVNPIDTTPIEIDSVLPPKELEVELKPSLIDDSSEQDDGKATFYTTYTYFTTFYVGNTSQIRSSLETVTNVVDNTKVPIDDNQLGRKVASGSGDNNIVQDNGEKIIFPSVIKEEIKPTKSPEIFGDSSTVLSGTYIDNLYAEVKPNVNTNNVDSHSEKKILFSQVAVISGDSTIVTSDNKTINNESSTLSPETSTTTTTTNSNIISPTPEVIESSVTESETTTISTPEEHEEDEEEEIENDDDTNTRKKSRLTFTTKKPTFTPVIRPFASRNRPTFSPKRVPLLSSATTITRSDFTPTITATPTLKSVKSSGFSGNRKQSSIGSFSSRRFSGRSSISNPSSNGIGPTRSSGFARGSSNPSSRITGFRSSSVRGSNLNYAGRSSSARIRPTPSIKLRGGRTSSSVLQSLFDDNVGYESETSATQQDENITEAVELNEATVKTTSNPLLRFRRPPVARVPGTAITPRTTPQFTTKRNAASRNRITTTTRRSTTRTPNPLLSLRRQRPNALFPRRNLFRQPEPEPEEQIKDNEPEVDPEQSDEILEGEEFEEDNEYDSSDRKEQHVTTTPTTTSTKRNVVQIKPFAFRRRTKRQIDYGNRKYSTFRRPGAKAIASSRRPEPEPETEAPTTHKQRPSNRFSSRVSSNSRSTTNAPAPRTSARQPFIIRGESRLTTTAAPSYKNRKTRPTSSRTSTIASRPKAPRLTSHNSQTERTRTSSARTTGRSAGRNRGTSRTTSRQRNYNENHSGERQNYNHIINDGKFTITHHIPTEVTVSMVSGKITEYKNILTAKPSVETILSNQVSTSVGPLGQQLVLVSDSTEVAENGATKITKFLLHDTPTTTVIFTPTTIRGRKTSFSHIVPSTIYSVEYVTSTIAPEINPNVPLANLLLSQLLLGNPQPAPINPLLALQGQQLIPQQPIVQTPVTEYKTKTTTYVTTVTNARETVLPITFRGKEILTTIVDPTTSVFTATEFITDTIVTTPTALYPPQNPQLNSLLLPLLLQQQQQQQQALTLQTPNPLLGLVQPELIPQNNIFSSDILNNAPKPNIMDITSNEETLDFSHESIEDLADLSPTPAPSPPSFRRKNRPRAPKPLPPKITSVVTLYVSGRIPGEFSTVLSTVVTEDTQAVRKREAIYYDDVQLLPSVIPTVEELLSSQSDSLLENSVSTTTYDLDDESLENQIETQSLESIVGEISKHISYDTSPTYMVRLTDMSTTKQFTQSSADAFNTDAIVYDNTPWRPGREKDAEFANKPMAEEDERKLKNLATRILSNGVEVLVKDKSAERKTEQRKSKLIHPSTQMSNHHVTSSPSKLLLTSAVATFVNQRRISAVFPLHRLMQRNYIIKTCLTTYTYLTTIIQNKRSAVSTFETIVSVVTTESLTGLYASDLIADLYPTKTKHIDVKTISPSLPNTKLFSSSSLAKINKRVDDEPSDGLEGNFELIQPSEVNHISCSTSCSCSNTETESLNRLKTNYIKIRNEPTVSVSLNKVSSKNAAHKTVESVTVHITEKNKYQFESNIKLAPTDKIVEKYTEVMNDYSEEKDPSSVEETELLTNEQAPEKTDKVGSNKDPEKNASVTFNKPSKNKVVADLIKLGSLSIKGLTQLRPVLEKMTEGFIKKPEKNKTSTTTTIKPVTKITPYNVNKRVDSEIGSKQNNFPIYIPVDELETAESQYLYNNATLHQSLAWMSEHKHPKAHIAPPKIVHESPLVNGGIPISPGEIITANSDVIVGKPAVGGPITLATSGIILQNTVNTQNHDSHTSSSEQFLVKENTGKTNSKFNKIDDSYDLRPPEPPKLKQKLPNRNSIKPHPTLIKNQGFTQKVPQNSIYPLPNKNKARIPTLPLQHEQSVRPEKLKSTNTIIGHHGRPAFLDYIPSLTKSTENIEKHNQHQNNKGNYKKESVMILDSSPSSSEIINTRIKNHDDQSIPFYKDAIGKPFLVDIQPSRVANVLIPHGSSTALVFAGSSEPHKTGDYVDDPLPYPEPGYFGSFSIDAPQMTNIHNVMPNNIKQVFGITNTQNTRDAVISKEQEEQSNYWKEKNYKNGNIIPPPTSNQAAHIQVGPTITSYNPDIYSPSNVDIDKFNIRDQASQGLNKAIDKEYENFLSVPPPPPKLYMNQDFQQDKNKPYNNQPIIHTKPIQDMKVFLNVQHPVPNLQSNAPPKVTSEIYYAAQSPTGDKKTPVYTVHIPSLPISNNNAYNTYVNGFKNGLINNSSQFPLPEPSVQNRPTKIFDKNFGDSVPMNTNTKNKQSSYSVTLNTATNVANKAVDVVGSNVPVSQNILTNNFEKVNAAEPIKTNFAIKVDDTFVSTQEGSNKHFIYDQHGEVTHGVKVTDNRWNATKVPYYPYVDSQLDKYNSHKIGEQTNSQSKYVDKITSNPTFNSHANFPMINDISTTAHTGTVAPVTENVVDESRIDLKRPAKLIPNIPTNSHGWYSSNPVQNIDFTNIKNVNNVQVEATTRKIIPLLHQYNTNNVHEFGQKLPTVGRPPTEIFPINDVPIMFHPGKPFTKTETPEKINHFKNNLNTSTTSNPYRLNYLPANYDTIKQPVYDIPIENSDEITTKTSISVKDYEKTLIENSEEIVDGEEAEEDAADGEVSLESKKVPIISSSGSKLAKQNSTNELTLLQEEMLENVQQENYDVGKGNAILVTFDPGSQTEKPFPNSFNNTRYHSNTIKPITYNNYSYVKPRPFTMNTFNTVNHQLHKPYWQINELLQNVTNVSSEDDIKLNIGEEMNRKDTTELSSTSKNPNKNYVNNRLKPVRPVFSVRPNNTHVKNETNIITSTVYVQEKTPITVLNKNDGKVADSFSTENVTFNINKSTSEIIDLSPPPPTMDLSFTTTRTDETIMGMSPPPPAPSVPKPVKPLMPVMPPRQIFPPRVPSQYRPKPIISLPPRISNVRPLPTRKPSNQEEQSIYKQYETLHNNHKQVNYDQPSSQLLPPPTQIPSQFTSSVKKISEYGTPSTFVFPTSISSGWLTSSGVDFSSSFDFAPTTVQFPEKLEPTKQLEVQSETVSTEENDSYENNSFQSENDDISNTSTEGINISSTEKVILQDDYSNNSQNEEDGITTTDRMKVIPLVSKVRTRKPYPVRTEIKKSQINLKSSPSKYKIPTKQTSVIRPTRTMSRPNILYPTKQSTIRNIHPIPTRKPITLQPSIIESSEFGMEDDFIKSTEVLMESTTKLPEKTIATGITESAVQNYIQETVPTINSIHHGGNEVKIYDEIIPTRTEFKTTVVTLTKTLSEPPKTISSIGFVNLTHTLTVTHTKTSLISQLGEEVTQTLILTNTQTSTIVDVVTEIQTQILPTTIIETVTKHIPIPQVEATPVLHAPTKTKIALDDVTMSSEEENFIIRDNETTENIQKIDKGDENDTFFVVMNKSQNGGNSPPIHTVVDSLDNDDVTRNEQVNNNGVSQVLFGEILLAGTPYLETTNVNHAGFGKECQPDCKASRNERCQRIEGVMKCICRPGFARMFPDRPCKPTYTYSVKLALNTQGEKRLIYRDDLANNSSKEYTTLALAAHEGINRMVMQSDLRDVYHGVHITGFQPVQMSGVNGETYQGVMNAFYVQLSDNAHESRLKEVIEKYLRNNNYSLGGTDVYAAGELIDRLDVSDFDECTSKQFNDCSEHAQCFNLRGTYTCSCSEGYADLSVNSLYPGRICSAEPLGCEQCNYHGSCYSRDDNRVLCECFQWYTGSTCHINLKVVLISVVTSGALLTAILVACAVVACSKRPRRQRSIVACIQSMPALHQCFVSNWRRSKDKTIFLCFPVPSKQRADRRALISERADSGDGSSLQNASLPYMPASYKSSDEEKRNPHRNICMSVSPTVTKSSAMSSNKKPIAISDPPAHDPPPPPAPAVMIPRARLHQQHRDSRDNTSRKQSLELSSEAKLISYLEAGANVANAANDEMMRRKHSEESSYSLSKEKHSKQGALVSAGFKVSTTIRPEEHSKDVKDDDSSIHKTDIEAELSRFDTIRKSYRTLSEARSIGGTLPASTGRPASSTRLTHQEANTMAERDLGSTFLLPHVHLYKPDIVGIPEMQTFRTF</sequence>
<feature type="compositionally biased region" description="Basic and acidic residues" evidence="6">
    <location>
        <begin position="5024"/>
        <end position="5033"/>
    </location>
</feature>
<organism evidence="10 11">
    <name type="scientific">Eumeta variegata</name>
    <name type="common">Bagworm moth</name>
    <name type="synonym">Eumeta japonica</name>
    <dbReference type="NCBI Taxonomy" id="151549"/>
    <lineage>
        <taxon>Eukaryota</taxon>
        <taxon>Metazoa</taxon>
        <taxon>Ecdysozoa</taxon>
        <taxon>Arthropoda</taxon>
        <taxon>Hexapoda</taxon>
        <taxon>Insecta</taxon>
        <taxon>Pterygota</taxon>
        <taxon>Neoptera</taxon>
        <taxon>Endopterygota</taxon>
        <taxon>Lepidoptera</taxon>
        <taxon>Glossata</taxon>
        <taxon>Ditrysia</taxon>
        <taxon>Tineoidea</taxon>
        <taxon>Psychidae</taxon>
        <taxon>Oiketicinae</taxon>
        <taxon>Eumeta</taxon>
    </lineage>
</organism>
<keyword evidence="7" id="KW-0472">Membrane</keyword>
<evidence type="ECO:0000256" key="4">
    <source>
        <dbReference type="ARBA" id="ARBA00023157"/>
    </source>
</evidence>
<reference evidence="10 11" key="1">
    <citation type="journal article" date="2019" name="Commun. Biol.">
        <title>The bagworm genome reveals a unique fibroin gene that provides high tensile strength.</title>
        <authorList>
            <person name="Kono N."/>
            <person name="Nakamura H."/>
            <person name="Ohtoshi R."/>
            <person name="Tomita M."/>
            <person name="Numata K."/>
            <person name="Arakawa K."/>
        </authorList>
    </citation>
    <scope>NUCLEOTIDE SEQUENCE [LARGE SCALE GENOMIC DNA]</scope>
</reference>
<evidence type="ECO:0000313" key="10">
    <source>
        <dbReference type="EMBL" id="GBP41689.1"/>
    </source>
</evidence>
<feature type="domain" description="SEA" evidence="8">
    <location>
        <begin position="4599"/>
        <end position="4733"/>
    </location>
</feature>
<keyword evidence="10" id="KW-0966">Cell projection</keyword>
<accession>A0A4C1VU56</accession>
<protein>
    <submittedName>
        <fullName evidence="10">63 kDa sperm flagellar membrane protein</fullName>
    </submittedName>
</protein>
<dbReference type="FunFam" id="2.10.25.10:FF:000038">
    <property type="entry name" value="Fibrillin 2"/>
    <property type="match status" value="1"/>
</dbReference>
<feature type="compositionally biased region" description="Polar residues" evidence="6">
    <location>
        <begin position="4938"/>
        <end position="4954"/>
    </location>
</feature>
<feature type="compositionally biased region" description="Polar residues" evidence="6">
    <location>
        <begin position="3864"/>
        <end position="3878"/>
    </location>
</feature>
<feature type="transmembrane region" description="Helical" evidence="7">
    <location>
        <begin position="4820"/>
        <end position="4844"/>
    </location>
</feature>
<keyword evidence="10" id="KW-0969">Cilium</keyword>
<feature type="compositionally biased region" description="Low complexity" evidence="6">
    <location>
        <begin position="1451"/>
        <end position="1477"/>
    </location>
</feature>
<feature type="disulfide bond" evidence="5">
    <location>
        <begin position="4805"/>
        <end position="4814"/>
    </location>
</feature>
<dbReference type="PANTHER" id="PTHR39072">
    <property type="entry name" value="RE48511P"/>
    <property type="match status" value="1"/>
</dbReference>
<evidence type="ECO:0000256" key="2">
    <source>
        <dbReference type="ARBA" id="ARBA00022729"/>
    </source>
</evidence>
<feature type="region of interest" description="Disordered" evidence="6">
    <location>
        <begin position="1307"/>
        <end position="1386"/>
    </location>
</feature>
<feature type="region of interest" description="Disordered" evidence="6">
    <location>
        <begin position="4900"/>
        <end position="4975"/>
    </location>
</feature>
<dbReference type="PROSITE" id="PS00022">
    <property type="entry name" value="EGF_1"/>
    <property type="match status" value="1"/>
</dbReference>
<feature type="compositionally biased region" description="Low complexity" evidence="6">
    <location>
        <begin position="1844"/>
        <end position="1868"/>
    </location>
</feature>
<feature type="compositionally biased region" description="Acidic residues" evidence="6">
    <location>
        <begin position="1662"/>
        <end position="1685"/>
    </location>
</feature>
<feature type="compositionally biased region" description="Acidic residues" evidence="6">
    <location>
        <begin position="1360"/>
        <end position="1374"/>
    </location>
</feature>
<dbReference type="InterPro" id="IPR000742">
    <property type="entry name" value="EGF"/>
</dbReference>
<feature type="compositionally biased region" description="Polar residues" evidence="6">
    <location>
        <begin position="2425"/>
        <end position="2435"/>
    </location>
</feature>
<comment type="caution">
    <text evidence="10">The sequence shown here is derived from an EMBL/GenBank/DDBJ whole genome shotgun (WGS) entry which is preliminary data.</text>
</comment>
<dbReference type="Gene3D" id="2.10.25.10">
    <property type="entry name" value="Laminin"/>
    <property type="match status" value="1"/>
</dbReference>
<dbReference type="EMBL" id="BGZK01000404">
    <property type="protein sequence ID" value="GBP41689.1"/>
    <property type="molecule type" value="Genomic_DNA"/>
</dbReference>
<feature type="region of interest" description="Disordered" evidence="6">
    <location>
        <begin position="3999"/>
        <end position="4033"/>
    </location>
</feature>
<feature type="compositionally biased region" description="Basic and acidic residues" evidence="6">
    <location>
        <begin position="2907"/>
        <end position="2922"/>
    </location>
</feature>
<dbReference type="STRING" id="151549.A0A4C1VU56"/>
<feature type="compositionally biased region" description="Polar residues" evidence="6">
    <location>
        <begin position="2940"/>
        <end position="2954"/>
    </location>
</feature>
<evidence type="ECO:0000256" key="5">
    <source>
        <dbReference type="PROSITE-ProRule" id="PRU00076"/>
    </source>
</evidence>
<dbReference type="PROSITE" id="PS00010">
    <property type="entry name" value="ASX_HYDROXYL"/>
    <property type="match status" value="1"/>
</dbReference>
<dbReference type="Proteomes" id="UP000299102">
    <property type="component" value="Unassembled WGS sequence"/>
</dbReference>
<feature type="compositionally biased region" description="Basic and acidic residues" evidence="6">
    <location>
        <begin position="662"/>
        <end position="676"/>
    </location>
</feature>
<dbReference type="PROSITE" id="PS50026">
    <property type="entry name" value="EGF_3"/>
    <property type="match status" value="2"/>
</dbReference>
<keyword evidence="4 5" id="KW-1015">Disulfide bond</keyword>
<dbReference type="InterPro" id="IPR001881">
    <property type="entry name" value="EGF-like_Ca-bd_dom"/>
</dbReference>
<feature type="compositionally biased region" description="Low complexity" evidence="6">
    <location>
        <begin position="1815"/>
        <end position="1826"/>
    </location>
</feature>
<gene>
    <name evidence="10" type="ORF">EVAR_24049_1</name>
</gene>
<dbReference type="CDD" id="cd00054">
    <property type="entry name" value="EGF_CA"/>
    <property type="match status" value="1"/>
</dbReference>
<dbReference type="InterPro" id="IPR036364">
    <property type="entry name" value="SEA_dom_sf"/>
</dbReference>
<keyword evidence="3" id="KW-0677">Repeat</keyword>
<feature type="region of interest" description="Disordered" evidence="6">
    <location>
        <begin position="1436"/>
        <end position="1532"/>
    </location>
</feature>
<feature type="compositionally biased region" description="Low complexity" evidence="6">
    <location>
        <begin position="1605"/>
        <end position="1624"/>
    </location>
</feature>
<dbReference type="InterPro" id="IPR049883">
    <property type="entry name" value="NOTCH1_EGF-like"/>
</dbReference>
<dbReference type="SUPFAM" id="SSF82671">
    <property type="entry name" value="SEA domain"/>
    <property type="match status" value="1"/>
</dbReference>
<keyword evidence="1 5" id="KW-0245">EGF-like domain</keyword>
<keyword evidence="10" id="KW-0282">Flagellum</keyword>
<dbReference type="SMART" id="SM00181">
    <property type="entry name" value="EGF"/>
    <property type="match status" value="3"/>
</dbReference>
<feature type="region of interest" description="Disordered" evidence="6">
    <location>
        <begin position="1588"/>
        <end position="1880"/>
    </location>
</feature>
<feature type="compositionally biased region" description="Polar residues" evidence="6">
    <location>
        <begin position="4143"/>
        <end position="4159"/>
    </location>
</feature>
<keyword evidence="7" id="KW-0812">Transmembrane</keyword>
<evidence type="ECO:0000259" key="9">
    <source>
        <dbReference type="PROSITE" id="PS50026"/>
    </source>
</evidence>
<feature type="region of interest" description="Disordered" evidence="6">
    <location>
        <begin position="4120"/>
        <end position="4159"/>
    </location>
</feature>
<dbReference type="InterPro" id="IPR018097">
    <property type="entry name" value="EGF_Ca-bd_CS"/>
</dbReference>
<dbReference type="SUPFAM" id="SSF57184">
    <property type="entry name" value="Growth factor receptor domain"/>
    <property type="match status" value="1"/>
</dbReference>
<feature type="compositionally biased region" description="Basic and acidic residues" evidence="6">
    <location>
        <begin position="2685"/>
        <end position="2700"/>
    </location>
</feature>
<keyword evidence="2" id="KW-0732">Signal</keyword>
<evidence type="ECO:0000256" key="1">
    <source>
        <dbReference type="ARBA" id="ARBA00022536"/>
    </source>
</evidence>
<dbReference type="OrthoDB" id="10040649at2759"/>
<dbReference type="PANTHER" id="PTHR39072:SF2">
    <property type="match status" value="1"/>
</dbReference>
<feature type="region of interest" description="Disordered" evidence="6">
    <location>
        <begin position="655"/>
        <end position="678"/>
    </location>
</feature>
<feature type="compositionally biased region" description="Polar residues" evidence="6">
    <location>
        <begin position="559"/>
        <end position="574"/>
    </location>
</feature>
<dbReference type="InterPro" id="IPR000152">
    <property type="entry name" value="EGF-type_Asp/Asn_hydroxyl_site"/>
</dbReference>
<proteinExistence type="predicted"/>
<dbReference type="InterPro" id="IPR009030">
    <property type="entry name" value="Growth_fac_rcpt_cys_sf"/>
</dbReference>
<dbReference type="PROSITE" id="PS50024">
    <property type="entry name" value="SEA"/>
    <property type="match status" value="1"/>
</dbReference>
<feature type="compositionally biased region" description="Low complexity" evidence="6">
    <location>
        <begin position="1314"/>
        <end position="1357"/>
    </location>
</feature>
<feature type="compositionally biased region" description="Polar residues" evidence="6">
    <location>
        <begin position="1436"/>
        <end position="1450"/>
    </location>
</feature>
<feature type="region of interest" description="Disordered" evidence="6">
    <location>
        <begin position="535"/>
        <end position="574"/>
    </location>
</feature>
<feature type="compositionally biased region" description="Polar residues" evidence="6">
    <location>
        <begin position="1594"/>
        <end position="1604"/>
    </location>
</feature>
<feature type="region of interest" description="Disordered" evidence="6">
    <location>
        <begin position="2665"/>
        <end position="2706"/>
    </location>
</feature>
<comment type="caution">
    <text evidence="5">Lacks conserved residue(s) required for the propagation of feature annotation.</text>
</comment>
<evidence type="ECO:0000256" key="7">
    <source>
        <dbReference type="SAM" id="Phobius"/>
    </source>
</evidence>
<feature type="domain" description="EGF-like" evidence="9">
    <location>
        <begin position="4730"/>
        <end position="4769"/>
    </location>
</feature>
<feature type="region of interest" description="Disordered" evidence="6">
    <location>
        <begin position="2411"/>
        <end position="2435"/>
    </location>
</feature>
<feature type="compositionally biased region" description="Polar residues" evidence="6">
    <location>
        <begin position="2881"/>
        <end position="2892"/>
    </location>
</feature>
<dbReference type="GO" id="GO:0005509">
    <property type="term" value="F:calcium ion binding"/>
    <property type="evidence" value="ECO:0007669"/>
    <property type="project" value="InterPro"/>
</dbReference>
<feature type="region of interest" description="Disordered" evidence="6">
    <location>
        <begin position="2881"/>
        <end position="2954"/>
    </location>
</feature>